<name>A0A072TZP4_MEDTR</name>
<evidence type="ECO:0000256" key="1">
    <source>
        <dbReference type="SAM" id="MobiDB-lite"/>
    </source>
</evidence>
<evidence type="ECO:0000313" key="2">
    <source>
        <dbReference type="EMBL" id="KEH22862.1"/>
    </source>
</evidence>
<proteinExistence type="predicted"/>
<dbReference type="EMBL" id="CM001223">
    <property type="protein sequence ID" value="KEH22862.1"/>
    <property type="molecule type" value="Genomic_DNA"/>
</dbReference>
<reference evidence="3" key="3">
    <citation type="submission" date="2015-04" db="UniProtKB">
        <authorList>
            <consortium name="EnsemblPlants"/>
        </authorList>
    </citation>
    <scope>IDENTIFICATION</scope>
    <source>
        <strain evidence="3">cv. Jemalong A17</strain>
    </source>
</reference>
<reference evidence="2 4" key="2">
    <citation type="journal article" date="2014" name="BMC Genomics">
        <title>An improved genome release (version Mt4.0) for the model legume Medicago truncatula.</title>
        <authorList>
            <person name="Tang H."/>
            <person name="Krishnakumar V."/>
            <person name="Bidwell S."/>
            <person name="Rosen B."/>
            <person name="Chan A."/>
            <person name="Zhou S."/>
            <person name="Gentzbittel L."/>
            <person name="Childs K.L."/>
            <person name="Yandell M."/>
            <person name="Gundlach H."/>
            <person name="Mayer K.F."/>
            <person name="Schwartz D.C."/>
            <person name="Town C.D."/>
        </authorList>
    </citation>
    <scope>GENOME REANNOTATION</scope>
    <source>
        <strain evidence="2">A17</strain>
        <strain evidence="3 4">cv. Jemalong A17</strain>
    </source>
</reference>
<reference evidence="2 4" key="1">
    <citation type="journal article" date="2011" name="Nature">
        <title>The Medicago genome provides insight into the evolution of rhizobial symbioses.</title>
        <authorList>
            <person name="Young N.D."/>
            <person name="Debelle F."/>
            <person name="Oldroyd G.E."/>
            <person name="Geurts R."/>
            <person name="Cannon S.B."/>
            <person name="Udvardi M.K."/>
            <person name="Benedito V.A."/>
            <person name="Mayer K.F."/>
            <person name="Gouzy J."/>
            <person name="Schoof H."/>
            <person name="Van de Peer Y."/>
            <person name="Proost S."/>
            <person name="Cook D.R."/>
            <person name="Meyers B.C."/>
            <person name="Spannagl M."/>
            <person name="Cheung F."/>
            <person name="De Mita S."/>
            <person name="Krishnakumar V."/>
            <person name="Gundlach H."/>
            <person name="Zhou S."/>
            <person name="Mudge J."/>
            <person name="Bharti A.K."/>
            <person name="Murray J.D."/>
            <person name="Naoumkina M.A."/>
            <person name="Rosen B."/>
            <person name="Silverstein K.A."/>
            <person name="Tang H."/>
            <person name="Rombauts S."/>
            <person name="Zhao P.X."/>
            <person name="Zhou P."/>
            <person name="Barbe V."/>
            <person name="Bardou P."/>
            <person name="Bechner M."/>
            <person name="Bellec A."/>
            <person name="Berger A."/>
            <person name="Berges H."/>
            <person name="Bidwell S."/>
            <person name="Bisseling T."/>
            <person name="Choisne N."/>
            <person name="Couloux A."/>
            <person name="Denny R."/>
            <person name="Deshpande S."/>
            <person name="Dai X."/>
            <person name="Doyle J.J."/>
            <person name="Dudez A.M."/>
            <person name="Farmer A.D."/>
            <person name="Fouteau S."/>
            <person name="Franken C."/>
            <person name="Gibelin C."/>
            <person name="Gish J."/>
            <person name="Goldstein S."/>
            <person name="Gonzalez A.J."/>
            <person name="Green P.J."/>
            <person name="Hallab A."/>
            <person name="Hartog M."/>
            <person name="Hua A."/>
            <person name="Humphray S.J."/>
            <person name="Jeong D.H."/>
            <person name="Jing Y."/>
            <person name="Jocker A."/>
            <person name="Kenton S.M."/>
            <person name="Kim D.J."/>
            <person name="Klee K."/>
            <person name="Lai H."/>
            <person name="Lang C."/>
            <person name="Lin S."/>
            <person name="Macmil S.L."/>
            <person name="Magdelenat G."/>
            <person name="Matthews L."/>
            <person name="McCorrison J."/>
            <person name="Monaghan E.L."/>
            <person name="Mun J.H."/>
            <person name="Najar F.Z."/>
            <person name="Nicholson C."/>
            <person name="Noirot C."/>
            <person name="O'Bleness M."/>
            <person name="Paule C.R."/>
            <person name="Poulain J."/>
            <person name="Prion F."/>
            <person name="Qin B."/>
            <person name="Qu C."/>
            <person name="Retzel E.F."/>
            <person name="Riddle C."/>
            <person name="Sallet E."/>
            <person name="Samain S."/>
            <person name="Samson N."/>
            <person name="Sanders I."/>
            <person name="Saurat O."/>
            <person name="Scarpelli C."/>
            <person name="Schiex T."/>
            <person name="Segurens B."/>
            <person name="Severin A.J."/>
            <person name="Sherrier D.J."/>
            <person name="Shi R."/>
            <person name="Sims S."/>
            <person name="Singer S.R."/>
            <person name="Sinharoy S."/>
            <person name="Sterck L."/>
            <person name="Viollet A."/>
            <person name="Wang B.B."/>
            <person name="Wang K."/>
            <person name="Wang M."/>
            <person name="Wang X."/>
            <person name="Warfsmann J."/>
            <person name="Weissenbach J."/>
            <person name="White D.D."/>
            <person name="White J.D."/>
            <person name="Wiley G.B."/>
            <person name="Wincker P."/>
            <person name="Xing Y."/>
            <person name="Yang L."/>
            <person name="Yao Z."/>
            <person name="Ying F."/>
            <person name="Zhai J."/>
            <person name="Zhou L."/>
            <person name="Zuber A."/>
            <person name="Denarie J."/>
            <person name="Dixon R.A."/>
            <person name="May G.D."/>
            <person name="Schwartz D.C."/>
            <person name="Rogers J."/>
            <person name="Quetier F."/>
            <person name="Town C.D."/>
            <person name="Roe B.A."/>
        </authorList>
    </citation>
    <scope>NUCLEOTIDE SEQUENCE [LARGE SCALE GENOMIC DNA]</scope>
    <source>
        <strain evidence="2">A17</strain>
        <strain evidence="3 4">cv. Jemalong A17</strain>
    </source>
</reference>
<accession>A0A072TZP4</accession>
<evidence type="ECO:0000313" key="3">
    <source>
        <dbReference type="EnsemblPlants" id="KEH22862"/>
    </source>
</evidence>
<feature type="region of interest" description="Disordered" evidence="1">
    <location>
        <begin position="87"/>
        <end position="108"/>
    </location>
</feature>
<dbReference type="AlphaFoldDB" id="A0A072TZP4"/>
<dbReference type="HOGENOM" id="CLU_2200893_0_0_1"/>
<evidence type="ECO:0000313" key="4">
    <source>
        <dbReference type="Proteomes" id="UP000002051"/>
    </source>
</evidence>
<gene>
    <name evidence="2" type="ordered locus">MTR_7g060085</name>
</gene>
<sequence>MGRVAGKYMRIGYGDGEDKAWNFSFKFQMLGILMYKACHVNMHVQPLHGFGKNQKIIIMDDSHWKQNTTFVSDLLKVKNIGNQLTISERFPHQSGSVQEGPKKQEENI</sequence>
<organism evidence="2 4">
    <name type="scientific">Medicago truncatula</name>
    <name type="common">Barrel medic</name>
    <name type="synonym">Medicago tribuloides</name>
    <dbReference type="NCBI Taxonomy" id="3880"/>
    <lineage>
        <taxon>Eukaryota</taxon>
        <taxon>Viridiplantae</taxon>
        <taxon>Streptophyta</taxon>
        <taxon>Embryophyta</taxon>
        <taxon>Tracheophyta</taxon>
        <taxon>Spermatophyta</taxon>
        <taxon>Magnoliopsida</taxon>
        <taxon>eudicotyledons</taxon>
        <taxon>Gunneridae</taxon>
        <taxon>Pentapetalae</taxon>
        <taxon>rosids</taxon>
        <taxon>fabids</taxon>
        <taxon>Fabales</taxon>
        <taxon>Fabaceae</taxon>
        <taxon>Papilionoideae</taxon>
        <taxon>50 kb inversion clade</taxon>
        <taxon>NPAAA clade</taxon>
        <taxon>Hologalegina</taxon>
        <taxon>IRL clade</taxon>
        <taxon>Trifolieae</taxon>
        <taxon>Medicago</taxon>
    </lineage>
</organism>
<dbReference type="Proteomes" id="UP000002051">
    <property type="component" value="Unassembled WGS sequence"/>
</dbReference>
<protein>
    <submittedName>
        <fullName evidence="2 3">Uncharacterized protein</fullName>
    </submittedName>
</protein>
<keyword evidence="4" id="KW-1185">Reference proteome</keyword>
<dbReference type="EnsemblPlants" id="KEH22862">
    <property type="protein sequence ID" value="KEH22862"/>
    <property type="gene ID" value="MTR_7g060085"/>
</dbReference>